<dbReference type="STRING" id="393762.SAMN05660472_00465"/>
<dbReference type="AlphaFoldDB" id="A0A1G8Y958"/>
<dbReference type="OrthoDB" id="5393676at2"/>
<dbReference type="Proteomes" id="UP000198718">
    <property type="component" value="Unassembled WGS sequence"/>
</dbReference>
<evidence type="ECO:0000313" key="1">
    <source>
        <dbReference type="EMBL" id="SDJ99217.1"/>
    </source>
</evidence>
<reference evidence="1 2" key="1">
    <citation type="submission" date="2016-10" db="EMBL/GenBank/DDBJ databases">
        <authorList>
            <person name="de Groot N.N."/>
        </authorList>
    </citation>
    <scope>NUCLEOTIDE SEQUENCE [LARGE SCALE GENOMIC DNA]</scope>
    <source>
        <strain evidence="1 2">DSM 18346</strain>
    </source>
</reference>
<dbReference type="Pfam" id="PF12672">
    <property type="entry name" value="DUF3793"/>
    <property type="match status" value="1"/>
</dbReference>
<gene>
    <name evidence="1" type="ORF">SAMN05660472_00465</name>
</gene>
<organism evidence="1 2">
    <name type="scientific">Natronincola ferrireducens</name>
    <dbReference type="NCBI Taxonomy" id="393762"/>
    <lineage>
        <taxon>Bacteria</taxon>
        <taxon>Bacillati</taxon>
        <taxon>Bacillota</taxon>
        <taxon>Clostridia</taxon>
        <taxon>Peptostreptococcales</taxon>
        <taxon>Natronincolaceae</taxon>
        <taxon>Natronincola</taxon>
    </lineage>
</organism>
<dbReference type="RefSeq" id="WP_090549714.1">
    <property type="nucleotide sequence ID" value="NZ_FNFP01000001.1"/>
</dbReference>
<name>A0A1G8Y958_9FIRM</name>
<keyword evidence="2" id="KW-1185">Reference proteome</keyword>
<evidence type="ECO:0008006" key="3">
    <source>
        <dbReference type="Google" id="ProtNLM"/>
    </source>
</evidence>
<proteinExistence type="predicted"/>
<sequence length="199" mass="23307">METNSKYCYCLNQNSDYEFIKWIVELLGPVLLGVKPSEIVSFPGKDKTSLQRREAVKLMMDMSPRVSFREIDFSNRCNKILFYHVESLNHTLKEFRNLRFLKTLGYPEDYNLQIYLDHMIYKMQGGEIPHEIGVFLGYPLKDVLGFMGHPSLKLTKTNGWKVYGDPRLSDEKHRRILCAKEKVKKMLEINPPEKIIQTA</sequence>
<protein>
    <recommendedName>
        <fullName evidence="3">DUF3793 family protein</fullName>
    </recommendedName>
</protein>
<dbReference type="EMBL" id="FNFP01000001">
    <property type="protein sequence ID" value="SDJ99217.1"/>
    <property type="molecule type" value="Genomic_DNA"/>
</dbReference>
<accession>A0A1G8Y958</accession>
<evidence type="ECO:0000313" key="2">
    <source>
        <dbReference type="Proteomes" id="UP000198718"/>
    </source>
</evidence>
<dbReference type="InterPro" id="IPR024523">
    <property type="entry name" value="DUF3793"/>
</dbReference>